<gene>
    <name evidence="2" type="ORF">M406DRAFT_326807</name>
</gene>
<dbReference type="InterPro" id="IPR027417">
    <property type="entry name" value="P-loop_NTPase"/>
</dbReference>
<dbReference type="EMBL" id="MU032345">
    <property type="protein sequence ID" value="KAF3768206.1"/>
    <property type="molecule type" value="Genomic_DNA"/>
</dbReference>
<proteinExistence type="predicted"/>
<feature type="region of interest" description="Disordered" evidence="1">
    <location>
        <begin position="1"/>
        <end position="21"/>
    </location>
</feature>
<sequence length="651" mass="73597">MRLPAPKDDQQASPDSHWSKRRRLDDQEQHFNLAEILVTCTRDGKTHSVPLVSFIPSNLLNIEKPQVYQFSYDLLRTWLETCCGMPPETPLAVLLHASDGSPNTSIVENKWNFAKVLHRIWNGTCVVPYDAELKFYLPVADACDTPNAAKDDLPQDPVPAAQKEDDQAATDQPRAPVLDLTKDDSDDDQVEDAADEAHLLIGFDPKKWNMTRRMFQLDQVPERREAKYRLRGIARPPHMYQLITVWNILTNPITTGVSGLMIGWDVGFGKTMLTLVFLRIRAELAMQWVEVKREWEAAKKGGLVERRHWPEGAQEPQSRCPSYVPTYHKGVLEGSIQCPCVPGSQSREICEWYLTNTPALIVLPAGLIPNWLEEAAKVYADMDPNDADSDPLMTFLVYSSDLKSKNGEIVLPRPKNTRGWKEISDTKGGQVVSSDEYGTEELLFISGGSGIARDIFIASSAAVDRMLKCFNEADTYYSQWKKIKTRILTVGAFVMDEFHLYKGTNDATLAFNHLKTIAGCANHPVSLITLCGTTLEEGPSAFQHVIQHFVNQHKKFRNGDNDLRCIDKHGYRVTNEQFEKMKQLFRSAVQGLGFQGRSVEEIKKELAPCVSFCRQFMDCLRRGQKYRGKPIDPLPPLLLIPLLRLSPQAWL</sequence>
<dbReference type="OrthoDB" id="4161342at2759"/>
<feature type="compositionally biased region" description="Basic and acidic residues" evidence="1">
    <location>
        <begin position="1"/>
        <end position="10"/>
    </location>
</feature>
<evidence type="ECO:0000313" key="3">
    <source>
        <dbReference type="Proteomes" id="UP000803844"/>
    </source>
</evidence>
<evidence type="ECO:0000256" key="1">
    <source>
        <dbReference type="SAM" id="MobiDB-lite"/>
    </source>
</evidence>
<comment type="caution">
    <text evidence="2">The sequence shown here is derived from an EMBL/GenBank/DDBJ whole genome shotgun (WGS) entry which is preliminary data.</text>
</comment>
<reference evidence="2" key="1">
    <citation type="journal article" date="2020" name="Phytopathology">
        <title>Genome sequence of the chestnut blight fungus Cryphonectria parasitica EP155: A fundamental resource for an archetypical invasive plant pathogen.</title>
        <authorList>
            <person name="Crouch J.A."/>
            <person name="Dawe A."/>
            <person name="Aerts A."/>
            <person name="Barry K."/>
            <person name="Churchill A.C.L."/>
            <person name="Grimwood J."/>
            <person name="Hillman B."/>
            <person name="Milgroom M.G."/>
            <person name="Pangilinan J."/>
            <person name="Smith M."/>
            <person name="Salamov A."/>
            <person name="Schmutz J."/>
            <person name="Yadav J."/>
            <person name="Grigoriev I.V."/>
            <person name="Nuss D."/>
        </authorList>
    </citation>
    <scope>NUCLEOTIDE SEQUENCE</scope>
    <source>
        <strain evidence="2">EP155</strain>
    </source>
</reference>
<feature type="region of interest" description="Disordered" evidence="1">
    <location>
        <begin position="147"/>
        <end position="188"/>
    </location>
</feature>
<dbReference type="Proteomes" id="UP000803844">
    <property type="component" value="Unassembled WGS sequence"/>
</dbReference>
<protein>
    <submittedName>
        <fullName evidence="2">Uncharacterized protein</fullName>
    </submittedName>
</protein>
<dbReference type="GeneID" id="63837261"/>
<name>A0A9P4Y827_CRYP1</name>
<accession>A0A9P4Y827</accession>
<keyword evidence="3" id="KW-1185">Reference proteome</keyword>
<evidence type="ECO:0000313" key="2">
    <source>
        <dbReference type="EMBL" id="KAF3768206.1"/>
    </source>
</evidence>
<dbReference type="RefSeq" id="XP_040779167.1">
    <property type="nucleotide sequence ID" value="XM_040920132.1"/>
</dbReference>
<dbReference type="SUPFAM" id="SSF52540">
    <property type="entry name" value="P-loop containing nucleoside triphosphate hydrolases"/>
    <property type="match status" value="1"/>
</dbReference>
<organism evidence="2 3">
    <name type="scientific">Cryphonectria parasitica (strain ATCC 38755 / EP155)</name>
    <dbReference type="NCBI Taxonomy" id="660469"/>
    <lineage>
        <taxon>Eukaryota</taxon>
        <taxon>Fungi</taxon>
        <taxon>Dikarya</taxon>
        <taxon>Ascomycota</taxon>
        <taxon>Pezizomycotina</taxon>
        <taxon>Sordariomycetes</taxon>
        <taxon>Sordariomycetidae</taxon>
        <taxon>Diaporthales</taxon>
        <taxon>Cryphonectriaceae</taxon>
        <taxon>Cryphonectria-Endothia species complex</taxon>
        <taxon>Cryphonectria</taxon>
    </lineage>
</organism>
<dbReference type="AlphaFoldDB" id="A0A9P4Y827"/>